<gene>
    <name evidence="3" type="ORF">BDV33DRAFT_168434</name>
</gene>
<protein>
    <submittedName>
        <fullName evidence="3">Uncharacterized protein</fullName>
    </submittedName>
</protein>
<reference evidence="3 4" key="1">
    <citation type="submission" date="2019-04" db="EMBL/GenBank/DDBJ databases">
        <title>Fungal friends and foes A comparative genomics study of 23 Aspergillus species from section Flavi.</title>
        <authorList>
            <consortium name="DOE Joint Genome Institute"/>
            <person name="Kjaerbolling I."/>
            <person name="Vesth T.C."/>
            <person name="Frisvad J.C."/>
            <person name="Nybo J.L."/>
            <person name="Theobald S."/>
            <person name="Kildgaard S."/>
            <person name="Petersen T.I."/>
            <person name="Kuo A."/>
            <person name="Sato A."/>
            <person name="Lyhne E.K."/>
            <person name="Kogle M.E."/>
            <person name="Wiebenga A."/>
            <person name="Kun R.S."/>
            <person name="Lubbers R.J."/>
            <person name="Makela M.R."/>
            <person name="Barry K."/>
            <person name="Chovatia M."/>
            <person name="Clum A."/>
            <person name="Daum C."/>
            <person name="Haridas S."/>
            <person name="He G."/>
            <person name="LaButti K."/>
            <person name="Lipzen A."/>
            <person name="Mondo S."/>
            <person name="Pangilinan J."/>
            <person name="Riley R."/>
            <person name="Salamov A."/>
            <person name="Simmons B.A."/>
            <person name="Magnuson J.K."/>
            <person name="Henrissat B."/>
            <person name="Mortensen U.H."/>
            <person name="Larsen T.O."/>
            <person name="De vries R.P."/>
            <person name="Grigoriev I.V."/>
            <person name="Machida M."/>
            <person name="Baker S.E."/>
            <person name="Andersen M.R."/>
        </authorList>
    </citation>
    <scope>NUCLEOTIDE SEQUENCE [LARGE SCALE GENOMIC DNA]</scope>
    <source>
        <strain evidence="3 4">CBS 126849</strain>
    </source>
</reference>
<keyword evidence="2" id="KW-1133">Transmembrane helix</keyword>
<dbReference type="Proteomes" id="UP000326799">
    <property type="component" value="Unassembled WGS sequence"/>
</dbReference>
<feature type="compositionally biased region" description="Low complexity" evidence="1">
    <location>
        <begin position="106"/>
        <end position="118"/>
    </location>
</feature>
<proteinExistence type="predicted"/>
<feature type="compositionally biased region" description="Basic and acidic residues" evidence="1">
    <location>
        <begin position="96"/>
        <end position="105"/>
    </location>
</feature>
<evidence type="ECO:0000256" key="1">
    <source>
        <dbReference type="SAM" id="MobiDB-lite"/>
    </source>
</evidence>
<organism evidence="3 4">
    <name type="scientific">Aspergillus novoparasiticus</name>
    <dbReference type="NCBI Taxonomy" id="986946"/>
    <lineage>
        <taxon>Eukaryota</taxon>
        <taxon>Fungi</taxon>
        <taxon>Dikarya</taxon>
        <taxon>Ascomycota</taxon>
        <taxon>Pezizomycotina</taxon>
        <taxon>Eurotiomycetes</taxon>
        <taxon>Eurotiomycetidae</taxon>
        <taxon>Eurotiales</taxon>
        <taxon>Aspergillaceae</taxon>
        <taxon>Aspergillus</taxon>
        <taxon>Aspergillus subgen. Circumdati</taxon>
    </lineage>
</organism>
<sequence>MVLGCILSNLSLVGCNFNCVVLPLGTGMLLLVSAIYWCLSYGVPLSKYQHPAMIKSYNPEMQLNAIKNEHDSIYRSSHIDKHPNPSNQILRQSRIAMERLPEEKTGTPPTKTTRTTNG</sequence>
<dbReference type="EMBL" id="ML733411">
    <property type="protein sequence ID" value="KAB8222563.1"/>
    <property type="molecule type" value="Genomic_DNA"/>
</dbReference>
<dbReference type="AlphaFoldDB" id="A0A5N6F059"/>
<accession>A0A5N6F059</accession>
<name>A0A5N6F059_9EURO</name>
<keyword evidence="2" id="KW-0472">Membrane</keyword>
<feature type="region of interest" description="Disordered" evidence="1">
    <location>
        <begin position="96"/>
        <end position="118"/>
    </location>
</feature>
<keyword evidence="2" id="KW-0812">Transmembrane</keyword>
<evidence type="ECO:0000256" key="2">
    <source>
        <dbReference type="SAM" id="Phobius"/>
    </source>
</evidence>
<evidence type="ECO:0000313" key="4">
    <source>
        <dbReference type="Proteomes" id="UP000326799"/>
    </source>
</evidence>
<feature type="transmembrane region" description="Helical" evidence="2">
    <location>
        <begin position="20"/>
        <end position="39"/>
    </location>
</feature>
<evidence type="ECO:0000313" key="3">
    <source>
        <dbReference type="EMBL" id="KAB8222563.1"/>
    </source>
</evidence>
<keyword evidence="4" id="KW-1185">Reference proteome</keyword>